<comment type="pathway">
    <text evidence="1 4">Carotenoid biosynthesis.</text>
</comment>
<dbReference type="InterPro" id="IPR002937">
    <property type="entry name" value="Amino_oxidase"/>
</dbReference>
<protein>
    <submittedName>
        <fullName evidence="7">Phytoene desaturase</fullName>
    </submittedName>
</protein>
<dbReference type="Gene3D" id="3.50.50.60">
    <property type="entry name" value="FAD/NAD(P)-binding domain"/>
    <property type="match status" value="2"/>
</dbReference>
<dbReference type="Pfam" id="PF01593">
    <property type="entry name" value="Amino_oxidase"/>
    <property type="match status" value="1"/>
</dbReference>
<dbReference type="OrthoDB" id="9774675at2"/>
<evidence type="ECO:0000259" key="6">
    <source>
        <dbReference type="Pfam" id="PF01593"/>
    </source>
</evidence>
<dbReference type="PRINTS" id="PR00419">
    <property type="entry name" value="ADXRDTASE"/>
</dbReference>
<proteinExistence type="inferred from homology"/>
<dbReference type="EMBL" id="FOGZ01000024">
    <property type="protein sequence ID" value="SER97405.1"/>
    <property type="molecule type" value="Genomic_DNA"/>
</dbReference>
<reference evidence="7 8" key="1">
    <citation type="submission" date="2016-10" db="EMBL/GenBank/DDBJ databases">
        <authorList>
            <person name="de Groot N.N."/>
        </authorList>
    </citation>
    <scope>NUCLEOTIDE SEQUENCE [LARGE SCALE GENOMIC DNA]</scope>
    <source>
        <strain evidence="7 8">DSM 16859</strain>
    </source>
</reference>
<dbReference type="Proteomes" id="UP000198815">
    <property type="component" value="Unassembled WGS sequence"/>
</dbReference>
<dbReference type="InterPro" id="IPR014105">
    <property type="entry name" value="Carotenoid/retinoid_OxRdtase"/>
</dbReference>
<evidence type="ECO:0000256" key="2">
    <source>
        <dbReference type="ARBA" id="ARBA00022746"/>
    </source>
</evidence>
<dbReference type="RefSeq" id="WP_091970826.1">
    <property type="nucleotide sequence ID" value="NZ_FOGZ01000024.1"/>
</dbReference>
<evidence type="ECO:0000256" key="4">
    <source>
        <dbReference type="RuleBase" id="RU362075"/>
    </source>
</evidence>
<evidence type="ECO:0000256" key="1">
    <source>
        <dbReference type="ARBA" id="ARBA00004829"/>
    </source>
</evidence>
<dbReference type="GO" id="GO:0016491">
    <property type="term" value="F:oxidoreductase activity"/>
    <property type="evidence" value="ECO:0007669"/>
    <property type="project" value="UniProtKB-KW"/>
</dbReference>
<accession>A0A1H9TJK4</accession>
<evidence type="ECO:0000256" key="3">
    <source>
        <dbReference type="ARBA" id="ARBA00023002"/>
    </source>
</evidence>
<dbReference type="NCBIfam" id="TIGR02734">
    <property type="entry name" value="crtI_fam"/>
    <property type="match status" value="1"/>
</dbReference>
<evidence type="ECO:0000313" key="8">
    <source>
        <dbReference type="Proteomes" id="UP000198815"/>
    </source>
</evidence>
<feature type="region of interest" description="Disordered" evidence="5">
    <location>
        <begin position="516"/>
        <end position="536"/>
    </location>
</feature>
<evidence type="ECO:0000313" key="7">
    <source>
        <dbReference type="EMBL" id="SER97405.1"/>
    </source>
</evidence>
<evidence type="ECO:0000256" key="5">
    <source>
        <dbReference type="SAM" id="MobiDB-lite"/>
    </source>
</evidence>
<name>A0A1H9TJK4_9ACTN</name>
<comment type="similarity">
    <text evidence="4">Belongs to the carotenoid/retinoid oxidoreductase family.</text>
</comment>
<keyword evidence="2 4" id="KW-0125">Carotenoid biosynthesis</keyword>
<feature type="domain" description="Amine oxidase" evidence="6">
    <location>
        <begin position="12"/>
        <end position="504"/>
    </location>
</feature>
<dbReference type="InterPro" id="IPR036188">
    <property type="entry name" value="FAD/NAD-bd_sf"/>
</dbReference>
<dbReference type="STRING" id="64702.SAMN05443377_12413"/>
<dbReference type="PANTHER" id="PTHR43734">
    <property type="entry name" value="PHYTOENE DESATURASE"/>
    <property type="match status" value="1"/>
</dbReference>
<dbReference type="PANTHER" id="PTHR43734:SF1">
    <property type="entry name" value="PHYTOENE DESATURASE"/>
    <property type="match status" value="1"/>
</dbReference>
<keyword evidence="3 4" id="KW-0560">Oxidoreductase</keyword>
<keyword evidence="8" id="KW-1185">Reference proteome</keyword>
<sequence>MRRRVVVIGAGIAGLASAGLLAKEGFDVTVLEQNALIGGRAGILERDGFRFDTGPSWYLMPEVFEHFFELMGTSTAEQVDLRLLDSGYRVFPEPEASGPSRAVTVPHGTERVRALFEELEPGSGPALDAYLASARQTLELAYRYFLYNPFTRLSTLAAPEVMRHAPRLLRVLTTSLDRYVAGTFHNPVLRQLLGYPSVFLGTEPRRAPAMYHLMSALDLDGGVEYPRGGFHELMHCFAKLSQQAGARIELNARVESILTTPGTRPSVRAVRWVDPEGAVHVEQADVVVSAADLHHTETSLLPARLRSYPQRWWDRRTSGPGAVIALLGVRGELAQLPHHSLFFARDWRTNFDAIFGRQPRIPSPASSYVCRVSASDDSMAPAGHENLFLLIPVPAQEAIGRGGPDGTGARQVEQAADAAIDMVSHWAQIPDLRQRIIVRHTIGPADFSSQFNSWHAGMLGPAHTLRQSAFLRARNASRKVDNLYYAGASALPGVGLPMCLISAEIVLKLIRGDHSAGPVPREARPGHRLAPARGRA</sequence>
<dbReference type="SUPFAM" id="SSF51905">
    <property type="entry name" value="FAD/NAD(P)-binding domain"/>
    <property type="match status" value="1"/>
</dbReference>
<dbReference type="GO" id="GO:0016117">
    <property type="term" value="P:carotenoid biosynthetic process"/>
    <property type="evidence" value="ECO:0007669"/>
    <property type="project" value="UniProtKB-KW"/>
</dbReference>
<dbReference type="AlphaFoldDB" id="A0A1H9TJK4"/>
<gene>
    <name evidence="7" type="ORF">SAMN05443377_12413</name>
</gene>
<organism evidence="7 8">
    <name type="scientific">Propionibacterium cyclohexanicum</name>
    <dbReference type="NCBI Taxonomy" id="64702"/>
    <lineage>
        <taxon>Bacteria</taxon>
        <taxon>Bacillati</taxon>
        <taxon>Actinomycetota</taxon>
        <taxon>Actinomycetes</taxon>
        <taxon>Propionibacteriales</taxon>
        <taxon>Propionibacteriaceae</taxon>
        <taxon>Propionibacterium</taxon>
    </lineage>
</organism>